<dbReference type="STRING" id="34002.SAMN04489859_100163"/>
<reference evidence="2 3" key="1">
    <citation type="submission" date="2016-10" db="EMBL/GenBank/DDBJ databases">
        <authorList>
            <person name="de Groot N.N."/>
        </authorList>
    </citation>
    <scope>NUCLEOTIDE SEQUENCE [LARGE SCALE GENOMIC DNA]</scope>
    <source>
        <strain evidence="2 3">DSM 8512</strain>
    </source>
</reference>
<evidence type="ECO:0000256" key="1">
    <source>
        <dbReference type="SAM" id="SignalP"/>
    </source>
</evidence>
<sequence>MPLTRKPEILVAILALALTLTPAIAQSTPPPIRDDDAARLDVLNESLGQALRQAFAGGEKGELAVLADALRGTALPLDEAQAALAGDWNCRVIKLGRSLPIVAYPEFRCRADGSAFEKLTGSQRTKGEVHEYDGQLIYLGTGFVAGEVPADYADLPPETDPQSTPQFMPEVGLVEMTSPRAGRILFPRPHLESETDLLVLTR</sequence>
<organism evidence="2 3">
    <name type="scientific">Paracoccus alcaliphilus</name>
    <dbReference type="NCBI Taxonomy" id="34002"/>
    <lineage>
        <taxon>Bacteria</taxon>
        <taxon>Pseudomonadati</taxon>
        <taxon>Pseudomonadota</taxon>
        <taxon>Alphaproteobacteria</taxon>
        <taxon>Rhodobacterales</taxon>
        <taxon>Paracoccaceae</taxon>
        <taxon>Paracoccus</taxon>
    </lineage>
</organism>
<keyword evidence="1" id="KW-0732">Signal</keyword>
<keyword evidence="3" id="KW-1185">Reference proteome</keyword>
<dbReference type="AlphaFoldDB" id="A0A1H8DXF2"/>
<dbReference type="Pfam" id="PF16233">
    <property type="entry name" value="DUF4893"/>
    <property type="match status" value="1"/>
</dbReference>
<name>A0A1H8DXF2_9RHOB</name>
<dbReference type="EMBL" id="FODE01000001">
    <property type="protein sequence ID" value="SEN11534.1"/>
    <property type="molecule type" value="Genomic_DNA"/>
</dbReference>
<gene>
    <name evidence="2" type="ORF">SAMN04489859_100163</name>
</gene>
<dbReference type="OrthoDB" id="9153930at2"/>
<evidence type="ECO:0000313" key="3">
    <source>
        <dbReference type="Proteomes" id="UP000199054"/>
    </source>
</evidence>
<feature type="signal peptide" evidence="1">
    <location>
        <begin position="1"/>
        <end position="25"/>
    </location>
</feature>
<dbReference type="InterPro" id="IPR032609">
    <property type="entry name" value="DUF4893"/>
</dbReference>
<evidence type="ECO:0000313" key="2">
    <source>
        <dbReference type="EMBL" id="SEN11534.1"/>
    </source>
</evidence>
<feature type="chain" id="PRO_5011434459" description="DUF4893 domain-containing protein" evidence="1">
    <location>
        <begin position="26"/>
        <end position="202"/>
    </location>
</feature>
<proteinExistence type="predicted"/>
<accession>A0A1H8DXF2</accession>
<dbReference type="Proteomes" id="UP000199054">
    <property type="component" value="Unassembled WGS sequence"/>
</dbReference>
<evidence type="ECO:0008006" key="4">
    <source>
        <dbReference type="Google" id="ProtNLM"/>
    </source>
</evidence>
<protein>
    <recommendedName>
        <fullName evidence="4">DUF4893 domain-containing protein</fullName>
    </recommendedName>
</protein>